<evidence type="ECO:0000313" key="2">
    <source>
        <dbReference type="EMBL" id="AZA61941.1"/>
    </source>
</evidence>
<feature type="compositionally biased region" description="Gly residues" evidence="1">
    <location>
        <begin position="28"/>
        <end position="47"/>
    </location>
</feature>
<sequence length="62" mass="6021">MLLGLAFSNGNTTNCNNNDQAPITVQDTGGGAGLDPGTGTGDGGTSGNTGQKPPFTNPSTNP</sequence>
<evidence type="ECO:0000256" key="1">
    <source>
        <dbReference type="SAM" id="MobiDB-lite"/>
    </source>
</evidence>
<dbReference type="KEGG" id="cil:EG358_00985"/>
<reference evidence="2 3" key="1">
    <citation type="submission" date="2018-11" db="EMBL/GenBank/DDBJ databases">
        <title>Proposal to divide the Flavobacteriaceae and reorganize its genera based on Amino Acid Identity values calculated from whole genome sequences.</title>
        <authorList>
            <person name="Nicholson A.C."/>
            <person name="Gulvik C.A."/>
            <person name="Whitney A.M."/>
            <person name="Humrighouse B.W."/>
            <person name="Bell M."/>
            <person name="Holmes B."/>
            <person name="Steigerwalt A."/>
            <person name="Villarma A."/>
            <person name="Sheth M."/>
            <person name="Batra D."/>
            <person name="Pryor J."/>
            <person name="Bernardet J.-F."/>
            <person name="Hugo C."/>
            <person name="Kampfer P."/>
            <person name="Newman J."/>
            <person name="Mcquiston J.R."/>
        </authorList>
    </citation>
    <scope>NUCLEOTIDE SEQUENCE [LARGE SCALE GENOMIC DNA]</scope>
    <source>
        <strain evidence="2 3">G0211</strain>
    </source>
</reference>
<dbReference type="Proteomes" id="UP000269076">
    <property type="component" value="Chromosome"/>
</dbReference>
<evidence type="ECO:0000313" key="3">
    <source>
        <dbReference type="Proteomes" id="UP000269076"/>
    </source>
</evidence>
<dbReference type="EMBL" id="CP033928">
    <property type="protein sequence ID" value="AZA61941.1"/>
    <property type="molecule type" value="Genomic_DNA"/>
</dbReference>
<feature type="region of interest" description="Disordered" evidence="1">
    <location>
        <begin position="1"/>
        <end position="62"/>
    </location>
</feature>
<proteinExistence type="predicted"/>
<accession>A0A3G6N1N2</accession>
<feature type="compositionally biased region" description="Low complexity" evidence="1">
    <location>
        <begin position="9"/>
        <end position="18"/>
    </location>
</feature>
<dbReference type="AlphaFoldDB" id="A0A3G6N1N2"/>
<gene>
    <name evidence="2" type="ORF">EG340_13200</name>
</gene>
<name>A0A3G6N1N2_9FLAO</name>
<organism evidence="2 3">
    <name type="scientific">Chryseobacterium indoltheticum</name>
    <dbReference type="NCBI Taxonomy" id="254"/>
    <lineage>
        <taxon>Bacteria</taxon>
        <taxon>Pseudomonadati</taxon>
        <taxon>Bacteroidota</taxon>
        <taxon>Flavobacteriia</taxon>
        <taxon>Flavobacteriales</taxon>
        <taxon>Weeksellaceae</taxon>
        <taxon>Chryseobacterium group</taxon>
        <taxon>Chryseobacterium</taxon>
    </lineage>
</organism>
<protein>
    <submittedName>
        <fullName evidence="2">Uncharacterized protein</fullName>
    </submittedName>
</protein>